<comment type="caution">
    <text evidence="2">The sequence shown here is derived from an EMBL/GenBank/DDBJ whole genome shotgun (WGS) entry which is preliminary data.</text>
</comment>
<evidence type="ECO:0000313" key="3">
    <source>
        <dbReference type="Proteomes" id="UP001152320"/>
    </source>
</evidence>
<proteinExistence type="predicted"/>
<dbReference type="AlphaFoldDB" id="A0A9Q1HIU5"/>
<dbReference type="Proteomes" id="UP001152320">
    <property type="component" value="Chromosome 2"/>
</dbReference>
<accession>A0A9Q1HIU5</accession>
<dbReference type="OrthoDB" id="6121668at2759"/>
<keyword evidence="3" id="KW-1185">Reference proteome</keyword>
<dbReference type="Pfam" id="PF02760">
    <property type="entry name" value="HIN"/>
    <property type="match status" value="1"/>
</dbReference>
<evidence type="ECO:0000313" key="2">
    <source>
        <dbReference type="EMBL" id="KAJ8046453.1"/>
    </source>
</evidence>
<feature type="domain" description="HIN-200" evidence="1">
    <location>
        <begin position="139"/>
        <end position="230"/>
    </location>
</feature>
<dbReference type="InterPro" id="IPR004021">
    <property type="entry name" value="HIN200/IF120x"/>
</dbReference>
<protein>
    <recommendedName>
        <fullName evidence="1">HIN-200 domain-containing protein</fullName>
    </recommendedName>
</protein>
<organism evidence="2 3">
    <name type="scientific">Holothuria leucospilota</name>
    <name type="common">Black long sea cucumber</name>
    <name type="synonym">Mertensiothuria leucospilota</name>
    <dbReference type="NCBI Taxonomy" id="206669"/>
    <lineage>
        <taxon>Eukaryota</taxon>
        <taxon>Metazoa</taxon>
        <taxon>Echinodermata</taxon>
        <taxon>Eleutherozoa</taxon>
        <taxon>Echinozoa</taxon>
        <taxon>Holothuroidea</taxon>
        <taxon>Aspidochirotacea</taxon>
        <taxon>Aspidochirotida</taxon>
        <taxon>Holothuriidae</taxon>
        <taxon>Holothuria</taxon>
    </lineage>
</organism>
<dbReference type="InterPro" id="IPR012340">
    <property type="entry name" value="NA-bd_OB-fold"/>
</dbReference>
<dbReference type="Gene3D" id="2.40.50.140">
    <property type="entry name" value="Nucleic acid-binding proteins"/>
    <property type="match status" value="1"/>
</dbReference>
<dbReference type="EMBL" id="JAIZAY010000002">
    <property type="protein sequence ID" value="KAJ8046453.1"/>
    <property type="molecule type" value="Genomic_DNA"/>
</dbReference>
<name>A0A9Q1HIU5_HOLLE</name>
<evidence type="ECO:0000259" key="1">
    <source>
        <dbReference type="Pfam" id="PF02760"/>
    </source>
</evidence>
<gene>
    <name evidence="2" type="ORF">HOLleu_05125</name>
</gene>
<sequence length="250" mass="28233">MRDLFDMVRQLGIPKCFCSFSAADRRWHEIDEENSSPTRESKTATPCLFAKGRIQKNREKYHSNILRLHSPTTDKECTPVVAPWTKYYSRMMLNHHTTGNNAIFGNAAILAVGDFYQLQPIATVDILNISTTNPYNPPIKVLLATKSEKIIYKKEETDKEMMYLALCDPTGHIKITLNDLSKVETFDNGSTIIVRNYLVTNDRTIGITSNSQIFKSSPLQVPDAVMQQAVCSVRPPTTPPIPLKKSIHHP</sequence>
<reference evidence="2" key="1">
    <citation type="submission" date="2021-10" db="EMBL/GenBank/DDBJ databases">
        <title>Tropical sea cucumber genome reveals ecological adaptation and Cuvierian tubules defense mechanism.</title>
        <authorList>
            <person name="Chen T."/>
        </authorList>
    </citation>
    <scope>NUCLEOTIDE SEQUENCE</scope>
    <source>
        <strain evidence="2">Nanhai2018</strain>
        <tissue evidence="2">Muscle</tissue>
    </source>
</reference>